<dbReference type="Proteomes" id="UP001174909">
    <property type="component" value="Unassembled WGS sequence"/>
</dbReference>
<accession>A0AA35RFM0</accession>
<gene>
    <name evidence="1" type="ORF">GBAR_LOCUS6960</name>
</gene>
<name>A0AA35RFM0_GEOBA</name>
<dbReference type="SUPFAM" id="SSF49785">
    <property type="entry name" value="Galactose-binding domain-like"/>
    <property type="match status" value="1"/>
</dbReference>
<dbReference type="EMBL" id="CASHTH010001046">
    <property type="protein sequence ID" value="CAI8010595.1"/>
    <property type="molecule type" value="Genomic_DNA"/>
</dbReference>
<dbReference type="AlphaFoldDB" id="A0AA35RFM0"/>
<dbReference type="GO" id="GO:0005929">
    <property type="term" value="C:cilium"/>
    <property type="evidence" value="ECO:0007669"/>
    <property type="project" value="TreeGrafter"/>
</dbReference>
<evidence type="ECO:0000313" key="2">
    <source>
        <dbReference type="Proteomes" id="UP001174909"/>
    </source>
</evidence>
<keyword evidence="2" id="KW-1185">Reference proteome</keyword>
<dbReference type="Gene3D" id="2.60.120.260">
    <property type="entry name" value="Galactose-binding domain-like"/>
    <property type="match status" value="1"/>
</dbReference>
<dbReference type="InterPro" id="IPR033558">
    <property type="entry name" value="IFT25"/>
</dbReference>
<dbReference type="GO" id="GO:0042073">
    <property type="term" value="P:intraciliary transport"/>
    <property type="evidence" value="ECO:0007669"/>
    <property type="project" value="InterPro"/>
</dbReference>
<evidence type="ECO:0000313" key="1">
    <source>
        <dbReference type="EMBL" id="CAI8010595.1"/>
    </source>
</evidence>
<organism evidence="1 2">
    <name type="scientific">Geodia barretti</name>
    <name type="common">Barrett's horny sponge</name>
    <dbReference type="NCBI Taxonomy" id="519541"/>
    <lineage>
        <taxon>Eukaryota</taxon>
        <taxon>Metazoa</taxon>
        <taxon>Porifera</taxon>
        <taxon>Demospongiae</taxon>
        <taxon>Heteroscleromorpha</taxon>
        <taxon>Tetractinellida</taxon>
        <taxon>Astrophorina</taxon>
        <taxon>Geodiidae</taxon>
        <taxon>Geodia</taxon>
    </lineage>
</organism>
<comment type="caution">
    <text evidence="1">The sequence shown here is derived from an EMBL/GenBank/DDBJ whole genome shotgun (WGS) entry which is preliminary data.</text>
</comment>
<dbReference type="PANTHER" id="PTHR33906">
    <property type="entry name" value="INTRAFLAGELLAR TRANSPORT PROTEIN 25 HOMOLOG"/>
    <property type="match status" value="1"/>
</dbReference>
<dbReference type="PANTHER" id="PTHR33906:SF1">
    <property type="entry name" value="INTRAFLAGELLAR TRANSPORT PROTEIN 25 HOMOLOG"/>
    <property type="match status" value="1"/>
</dbReference>
<sequence length="114" mass="12417">MLQLQAAGATSTDDLHPAEHCLDGNPETFWLSTGLFPQELVLSLPSPTRIVAVHLRCCNVKQMSLQHSTEEMPGGFTELAKSGNLEQRSFVGVWKCIISCRFSVTGWSCPVGAI</sequence>
<protein>
    <submittedName>
        <fullName evidence="1">Intraflagellar transport protein 25 homolog</fullName>
    </submittedName>
</protein>
<reference evidence="1" key="1">
    <citation type="submission" date="2023-03" db="EMBL/GenBank/DDBJ databases">
        <authorList>
            <person name="Steffen K."/>
            <person name="Cardenas P."/>
        </authorList>
    </citation>
    <scope>NUCLEOTIDE SEQUENCE</scope>
</reference>
<dbReference type="InterPro" id="IPR008979">
    <property type="entry name" value="Galactose-bd-like_sf"/>
</dbReference>
<proteinExistence type="predicted"/>
<dbReference type="GO" id="GO:0030992">
    <property type="term" value="C:intraciliary transport particle B"/>
    <property type="evidence" value="ECO:0007669"/>
    <property type="project" value="InterPro"/>
</dbReference>